<dbReference type="Pfam" id="PF02096">
    <property type="entry name" value="60KD_IMP"/>
    <property type="match status" value="1"/>
</dbReference>
<dbReference type="EMBL" id="JAAQTL010000001">
    <property type="protein sequence ID" value="NID16564.1"/>
    <property type="molecule type" value="Genomic_DNA"/>
</dbReference>
<proteinExistence type="inferred from homology"/>
<evidence type="ECO:0000256" key="12">
    <source>
        <dbReference type="ARBA" id="ARBA00033342"/>
    </source>
</evidence>
<feature type="transmembrane region" description="Helical" evidence="13">
    <location>
        <begin position="521"/>
        <end position="543"/>
    </location>
</feature>
<dbReference type="InterPro" id="IPR001708">
    <property type="entry name" value="YidC/ALB3/OXA1/COX18"/>
</dbReference>
<comment type="function">
    <text evidence="13">Required for the insertion and/or proper folding and/or complex formation of integral membrane proteins into the membrane. Involved in integration of membrane proteins that insert both dependently and independently of the Sec translocase complex, as well as at least some lipoproteins. Aids folding of multispanning membrane proteins.</text>
</comment>
<keyword evidence="5 13" id="KW-1003">Cell membrane</keyword>
<keyword evidence="4 13" id="KW-0813">Transport</keyword>
<dbReference type="NCBIfam" id="TIGR03592">
    <property type="entry name" value="yidC_oxa1_cterm"/>
    <property type="match status" value="1"/>
</dbReference>
<evidence type="ECO:0000256" key="7">
    <source>
        <dbReference type="ARBA" id="ARBA00022927"/>
    </source>
</evidence>
<dbReference type="NCBIfam" id="NF002352">
    <property type="entry name" value="PRK01318.1-3"/>
    <property type="match status" value="1"/>
</dbReference>
<dbReference type="AlphaFoldDB" id="A0A7X5TR66"/>
<keyword evidence="9 13" id="KW-0472">Membrane</keyword>
<dbReference type="GO" id="GO:0051205">
    <property type="term" value="P:protein insertion into membrane"/>
    <property type="evidence" value="ECO:0007669"/>
    <property type="project" value="TreeGrafter"/>
</dbReference>
<dbReference type="PRINTS" id="PR00701">
    <property type="entry name" value="60KDINNERMP"/>
</dbReference>
<dbReference type="InterPro" id="IPR028053">
    <property type="entry name" value="Membr_insert_YidC_N"/>
</dbReference>
<feature type="transmembrane region" description="Helical" evidence="13">
    <location>
        <begin position="441"/>
        <end position="464"/>
    </location>
</feature>
<dbReference type="Proteomes" id="UP000518878">
    <property type="component" value="Unassembled WGS sequence"/>
</dbReference>
<dbReference type="CDD" id="cd19961">
    <property type="entry name" value="EcYidC-like_peri"/>
    <property type="match status" value="1"/>
</dbReference>
<feature type="transmembrane region" description="Helical" evidence="13">
    <location>
        <begin position="484"/>
        <end position="501"/>
    </location>
</feature>
<evidence type="ECO:0000256" key="13">
    <source>
        <dbReference type="HAMAP-Rule" id="MF_01810"/>
    </source>
</evidence>
<accession>A0A7X5TR66</accession>
<keyword evidence="8 13" id="KW-1133">Transmembrane helix</keyword>
<keyword evidence="10 13" id="KW-0143">Chaperone</keyword>
<evidence type="ECO:0000259" key="16">
    <source>
        <dbReference type="Pfam" id="PF14849"/>
    </source>
</evidence>
<dbReference type="Pfam" id="PF14849">
    <property type="entry name" value="YidC_periplas"/>
    <property type="match status" value="1"/>
</dbReference>
<gene>
    <name evidence="13 17" type="primary">yidC</name>
    <name evidence="17" type="ORF">HBF32_13920</name>
</gene>
<evidence type="ECO:0000313" key="17">
    <source>
        <dbReference type="EMBL" id="NID16564.1"/>
    </source>
</evidence>
<feature type="domain" description="Membrane insertase YidC/Oxa/ALB C-terminal" evidence="15">
    <location>
        <begin position="378"/>
        <end position="557"/>
    </location>
</feature>
<evidence type="ECO:0000256" key="4">
    <source>
        <dbReference type="ARBA" id="ARBA00022448"/>
    </source>
</evidence>
<comment type="subunit">
    <text evidence="13">Interacts with the Sec translocase complex via SecD. Specifically interacts with transmembrane segments of nascent integral membrane proteins during membrane integration.</text>
</comment>
<dbReference type="NCBIfam" id="TIGR03593">
    <property type="entry name" value="yidC_nterm"/>
    <property type="match status" value="1"/>
</dbReference>
<dbReference type="HAMAP" id="MF_01810">
    <property type="entry name" value="YidC_type1"/>
    <property type="match status" value="1"/>
</dbReference>
<sequence>MNQTRTLLFFALMFVAYLLWTEWEKDYGPHPVAPTPAAQTDAAAGAGKANADASVPGTAAPATVPNETAAAPTDGKGEQVTLSNDVLRLTIDTRGGSIVRSELLAYPDEPATKTNPTPPPARLLDDTPEHFFAAQDGLVSSNGAAPDHRALFHAEKKEATLADGQKSVSLDLTWTDASGVKVVKRYTLKRTDYVVDLDQRIENGSSAAWTGNAYHQLQRVPAPKANWFKAYTDPAQHSFFGAAWYSPENKFESLSFLDFAKKPLNHQITGGWISMLQHYFFVAWIPPADQNVTYSSTIVDPNSATPRYLVRAFGPAIQVAPGQSADSVARLYVGPKLQGTLDVIAPGLELTSNYGWLTIIAQPLHWLLSKLHAISGNWGVAIILLVLLIKAALFKLTDAQFRSGARMRKLQPRVAALKERYGDDRMKMQQAMMELYKKEKVNPMAGCLPILITFPIFIGLLRVLSESIELRQAPFFGWIHDLSAPDPLYVLPVLYFLVTLLTQRMMPTAGMDPTQAKMMKVMPLIFGVFFAFFPAGLVLYWTVNGATSLLQQWWINRSVDKAEIKARTA</sequence>
<evidence type="ECO:0000256" key="2">
    <source>
        <dbReference type="ARBA" id="ARBA00010527"/>
    </source>
</evidence>
<keyword evidence="7 13" id="KW-0653">Protein transport</keyword>
<evidence type="ECO:0000256" key="8">
    <source>
        <dbReference type="ARBA" id="ARBA00022989"/>
    </source>
</evidence>
<dbReference type="RefSeq" id="WP_166700200.1">
    <property type="nucleotide sequence ID" value="NZ_JAAQTL010000001.1"/>
</dbReference>
<dbReference type="GO" id="GO:0015031">
    <property type="term" value="P:protein transport"/>
    <property type="evidence" value="ECO:0007669"/>
    <property type="project" value="UniProtKB-KW"/>
</dbReference>
<name>A0A7X5TR66_9GAMM</name>
<feature type="domain" description="Membrane insertase YidC N-terminal" evidence="16">
    <location>
        <begin position="80"/>
        <end position="367"/>
    </location>
</feature>
<evidence type="ECO:0000256" key="14">
    <source>
        <dbReference type="SAM" id="MobiDB-lite"/>
    </source>
</evidence>
<organism evidence="17 18">
    <name type="scientific">Luteibacter yeojuensis</name>
    <dbReference type="NCBI Taxonomy" id="345309"/>
    <lineage>
        <taxon>Bacteria</taxon>
        <taxon>Pseudomonadati</taxon>
        <taxon>Pseudomonadota</taxon>
        <taxon>Gammaproteobacteria</taxon>
        <taxon>Lysobacterales</taxon>
        <taxon>Rhodanobacteraceae</taxon>
        <taxon>Luteibacter</taxon>
    </lineage>
</organism>
<evidence type="ECO:0000256" key="9">
    <source>
        <dbReference type="ARBA" id="ARBA00023136"/>
    </source>
</evidence>
<dbReference type="CDD" id="cd20070">
    <property type="entry name" value="5TM_YidC_Alb3"/>
    <property type="match status" value="1"/>
</dbReference>
<evidence type="ECO:0000256" key="6">
    <source>
        <dbReference type="ARBA" id="ARBA00022692"/>
    </source>
</evidence>
<evidence type="ECO:0000313" key="18">
    <source>
        <dbReference type="Proteomes" id="UP000518878"/>
    </source>
</evidence>
<feature type="compositionally biased region" description="Low complexity" evidence="14">
    <location>
        <begin position="35"/>
        <end position="53"/>
    </location>
</feature>
<evidence type="ECO:0000259" key="15">
    <source>
        <dbReference type="Pfam" id="PF02096"/>
    </source>
</evidence>
<dbReference type="GO" id="GO:0005886">
    <property type="term" value="C:plasma membrane"/>
    <property type="evidence" value="ECO:0007669"/>
    <property type="project" value="UniProtKB-SubCell"/>
</dbReference>
<dbReference type="InterPro" id="IPR038221">
    <property type="entry name" value="YidC_periplasmic_sf"/>
</dbReference>
<comment type="subcellular location">
    <subcellularLocation>
        <location evidence="1">Cell inner membrane</location>
        <topology evidence="1">Multi-pass membrane protein</topology>
    </subcellularLocation>
    <subcellularLocation>
        <location evidence="13">Cell membrane</location>
        <topology evidence="13">Multi-pass membrane protein</topology>
    </subcellularLocation>
</comment>
<evidence type="ECO:0000256" key="3">
    <source>
        <dbReference type="ARBA" id="ARBA00015325"/>
    </source>
</evidence>
<feature type="region of interest" description="Disordered" evidence="14">
    <location>
        <begin position="31"/>
        <end position="78"/>
    </location>
</feature>
<dbReference type="InterPro" id="IPR028055">
    <property type="entry name" value="YidC/Oxa/ALB_C"/>
</dbReference>
<dbReference type="PANTHER" id="PTHR12428">
    <property type="entry name" value="OXA1"/>
    <property type="match status" value="1"/>
</dbReference>
<dbReference type="InterPro" id="IPR019998">
    <property type="entry name" value="Membr_insert_YidC"/>
</dbReference>
<evidence type="ECO:0000256" key="10">
    <source>
        <dbReference type="ARBA" id="ARBA00023186"/>
    </source>
</evidence>
<dbReference type="Gene3D" id="2.70.98.90">
    <property type="match status" value="1"/>
</dbReference>
<evidence type="ECO:0000256" key="5">
    <source>
        <dbReference type="ARBA" id="ARBA00022475"/>
    </source>
</evidence>
<comment type="caution">
    <text evidence="17">The sequence shown here is derived from an EMBL/GenBank/DDBJ whole genome shotgun (WGS) entry which is preliminary data.</text>
</comment>
<dbReference type="InterPro" id="IPR047196">
    <property type="entry name" value="YidC_ALB_C"/>
</dbReference>
<dbReference type="PANTHER" id="PTHR12428:SF65">
    <property type="entry name" value="CYTOCHROME C OXIDASE ASSEMBLY PROTEIN COX18, MITOCHONDRIAL"/>
    <property type="match status" value="1"/>
</dbReference>
<keyword evidence="18" id="KW-1185">Reference proteome</keyword>
<evidence type="ECO:0000256" key="1">
    <source>
        <dbReference type="ARBA" id="ARBA00004429"/>
    </source>
</evidence>
<protein>
    <recommendedName>
        <fullName evidence="3 13">Membrane protein insertase YidC</fullName>
    </recommendedName>
    <alternativeName>
        <fullName evidence="12 13">Foldase YidC</fullName>
    </alternativeName>
    <alternativeName>
        <fullName evidence="11 13">Membrane integrase YidC</fullName>
    </alternativeName>
    <alternativeName>
        <fullName evidence="13">Membrane protein YidC</fullName>
    </alternativeName>
</protein>
<dbReference type="PRINTS" id="PR01900">
    <property type="entry name" value="YIDCPROTEIN"/>
</dbReference>
<feature type="transmembrane region" description="Helical" evidence="13">
    <location>
        <begin position="378"/>
        <end position="397"/>
    </location>
</feature>
<dbReference type="GO" id="GO:0032977">
    <property type="term" value="F:membrane insertase activity"/>
    <property type="evidence" value="ECO:0007669"/>
    <property type="project" value="InterPro"/>
</dbReference>
<keyword evidence="6 13" id="KW-0812">Transmembrane</keyword>
<evidence type="ECO:0000256" key="11">
    <source>
        <dbReference type="ARBA" id="ARBA00033245"/>
    </source>
</evidence>
<reference evidence="17 18" key="1">
    <citation type="journal article" date="2006" name="Int. J. Syst. Evol. Microbiol.">
        <title>Dyella yeojuensis sp. nov., isolated from greenhouse soil in Korea.</title>
        <authorList>
            <person name="Kim B.Y."/>
            <person name="Weon H.Y."/>
            <person name="Lee K.H."/>
            <person name="Seok S.J."/>
            <person name="Kwon S.W."/>
            <person name="Go S.J."/>
            <person name="Stackebrandt E."/>
        </authorList>
    </citation>
    <scope>NUCLEOTIDE SEQUENCE [LARGE SCALE GENOMIC DNA]</scope>
    <source>
        <strain evidence="17 18">DSM 17673</strain>
    </source>
</reference>
<comment type="similarity">
    <text evidence="2 13">Belongs to the OXA1/ALB3/YidC family. Type 1 subfamily.</text>
</comment>